<dbReference type="Pfam" id="PF00076">
    <property type="entry name" value="RRM_1"/>
    <property type="match status" value="1"/>
</dbReference>
<protein>
    <recommendedName>
        <fullName evidence="3">RRM domain-containing protein</fullName>
    </recommendedName>
</protein>
<dbReference type="PANTHER" id="PTHR34427:SF5">
    <property type="entry name" value="DUF4283 DOMAIN-CONTAINING PROTEIN"/>
    <property type="match status" value="1"/>
</dbReference>
<name>A0A2Z6LH32_TRISU</name>
<dbReference type="CDD" id="cd00590">
    <property type="entry name" value="RRM_SF"/>
    <property type="match status" value="1"/>
</dbReference>
<sequence>METTPFFFTNFPEDATVDDLWSRFGRFGRVGEVYIPKKLDKQGRRFGFVKFRDVDDIERFLPTLSDIWIGSFKLRINRARFRRDEDNLGKQVQQHRPSVDFTLAQVQQGVSFKEVLAAKKVGNGSPSNAKSGDLEVIPKVVWEVEVEEDKMALLRGAYVGFLLQNMEVNLLQQFFMMDGYHGIKVTTLGHSKVLLSSNNEGEIKELIGSVGWWCQCFERFVPWSSDSVSSQREVWLNCYGVPLSAWGMSLFRTIRYKFGKFIGVDSPTREMQRGDIARVKVSTASEKLIDSSMAILVLNQKFTIRVVEDSGGWQGGGCRCHGGYPVRQEEASSMASIVGGVSVLATVEGDSVVGSDGDMSVGCQEVLGVGNKVVGKGEYLNPRMDVCQVSKVAGKSPNLLGNSHIVGQHVQPEVNGICRVNLNFDGDCRDEGVVSAIPDRPVGDATCHVLSKAMCLVPACDALLGGKTLESGGGGGHMPEEWEKDLGPPSGGGVDSINPSFLRTRKGDLNLYGPAQSNPFIEAVGNYDGPNQQSFGPLPNEKPCSLPAMVQKQKRGRPKGSTAKKTKKSLLTRSNAFLPMKQHRRLPRNSHGHTCFSKHRKSTHKGCCTAPLVNQGQSDSIHCPDGETQQIGDPNSIATADESRGIELEVVLPCSGSSNSRTGNQCDFQDMCSYVSDSMDNNNLVLANEIREGVEAAKLLGIQQQLEVYGKPEEKRRMLVTEILALDNKSETLGLTLEEVNVRKQKFEELWSILKSFDASIFFRSRSKWLKAVACYSVSKAVFYFGPTAFDLESGGAYGSGWVEVEFGVAKEFFLLGRNPVS</sequence>
<evidence type="ECO:0000256" key="2">
    <source>
        <dbReference type="SAM" id="MobiDB-lite"/>
    </source>
</evidence>
<dbReference type="InterPro" id="IPR012677">
    <property type="entry name" value="Nucleotide-bd_a/b_plait_sf"/>
</dbReference>
<gene>
    <name evidence="4" type="ORF">TSUD_191730</name>
</gene>
<evidence type="ECO:0000259" key="3">
    <source>
        <dbReference type="PROSITE" id="PS50102"/>
    </source>
</evidence>
<feature type="domain" description="RRM" evidence="3">
    <location>
        <begin position="4"/>
        <end position="81"/>
    </location>
</feature>
<dbReference type="Proteomes" id="UP000242715">
    <property type="component" value="Unassembled WGS sequence"/>
</dbReference>
<dbReference type="PANTHER" id="PTHR34427">
    <property type="entry name" value="DUF4283 DOMAIN PROTEIN"/>
    <property type="match status" value="1"/>
</dbReference>
<feature type="region of interest" description="Disordered" evidence="2">
    <location>
        <begin position="471"/>
        <end position="500"/>
    </location>
</feature>
<evidence type="ECO:0000256" key="1">
    <source>
        <dbReference type="PROSITE-ProRule" id="PRU00176"/>
    </source>
</evidence>
<feature type="compositionally biased region" description="Basic residues" evidence="2">
    <location>
        <begin position="552"/>
        <end position="570"/>
    </location>
</feature>
<dbReference type="InterPro" id="IPR035979">
    <property type="entry name" value="RBD_domain_sf"/>
</dbReference>
<organism evidence="4 5">
    <name type="scientific">Trifolium subterraneum</name>
    <name type="common">Subterranean clover</name>
    <dbReference type="NCBI Taxonomy" id="3900"/>
    <lineage>
        <taxon>Eukaryota</taxon>
        <taxon>Viridiplantae</taxon>
        <taxon>Streptophyta</taxon>
        <taxon>Embryophyta</taxon>
        <taxon>Tracheophyta</taxon>
        <taxon>Spermatophyta</taxon>
        <taxon>Magnoliopsida</taxon>
        <taxon>eudicotyledons</taxon>
        <taxon>Gunneridae</taxon>
        <taxon>Pentapetalae</taxon>
        <taxon>rosids</taxon>
        <taxon>fabids</taxon>
        <taxon>Fabales</taxon>
        <taxon>Fabaceae</taxon>
        <taxon>Papilionoideae</taxon>
        <taxon>50 kb inversion clade</taxon>
        <taxon>NPAAA clade</taxon>
        <taxon>Hologalegina</taxon>
        <taxon>IRL clade</taxon>
        <taxon>Trifolieae</taxon>
        <taxon>Trifolium</taxon>
    </lineage>
</organism>
<dbReference type="OrthoDB" id="999103at2759"/>
<dbReference type="InterPro" id="IPR000504">
    <property type="entry name" value="RRM_dom"/>
</dbReference>
<feature type="region of interest" description="Disordered" evidence="2">
    <location>
        <begin position="551"/>
        <end position="572"/>
    </location>
</feature>
<dbReference type="EMBL" id="DF973128">
    <property type="protein sequence ID" value="GAU12981.1"/>
    <property type="molecule type" value="Genomic_DNA"/>
</dbReference>
<dbReference type="SMART" id="SM00360">
    <property type="entry name" value="RRM"/>
    <property type="match status" value="1"/>
</dbReference>
<evidence type="ECO:0000313" key="5">
    <source>
        <dbReference type="Proteomes" id="UP000242715"/>
    </source>
</evidence>
<dbReference type="GO" id="GO:0003723">
    <property type="term" value="F:RNA binding"/>
    <property type="evidence" value="ECO:0007669"/>
    <property type="project" value="UniProtKB-UniRule"/>
</dbReference>
<proteinExistence type="predicted"/>
<evidence type="ECO:0000313" key="4">
    <source>
        <dbReference type="EMBL" id="GAU12981.1"/>
    </source>
</evidence>
<keyword evidence="1" id="KW-0694">RNA-binding</keyword>
<dbReference type="Gene3D" id="3.30.70.330">
    <property type="match status" value="1"/>
</dbReference>
<dbReference type="PROSITE" id="PS50102">
    <property type="entry name" value="RRM"/>
    <property type="match status" value="1"/>
</dbReference>
<dbReference type="AlphaFoldDB" id="A0A2Z6LH32"/>
<accession>A0A2Z6LH32</accession>
<dbReference type="SUPFAM" id="SSF54928">
    <property type="entry name" value="RNA-binding domain, RBD"/>
    <property type="match status" value="1"/>
</dbReference>
<reference evidence="5" key="1">
    <citation type="journal article" date="2017" name="Front. Plant Sci.">
        <title>Climate Clever Clovers: New Paradigm to Reduce the Environmental Footprint of Ruminants by Breeding Low Methanogenic Forages Utilizing Haplotype Variation.</title>
        <authorList>
            <person name="Kaur P."/>
            <person name="Appels R."/>
            <person name="Bayer P.E."/>
            <person name="Keeble-Gagnere G."/>
            <person name="Wang J."/>
            <person name="Hirakawa H."/>
            <person name="Shirasawa K."/>
            <person name="Vercoe P."/>
            <person name="Stefanova K."/>
            <person name="Durmic Z."/>
            <person name="Nichols P."/>
            <person name="Revell C."/>
            <person name="Isobe S.N."/>
            <person name="Edwards D."/>
            <person name="Erskine W."/>
        </authorList>
    </citation>
    <scope>NUCLEOTIDE SEQUENCE [LARGE SCALE GENOMIC DNA]</scope>
    <source>
        <strain evidence="5">cv. Daliak</strain>
    </source>
</reference>
<keyword evidence="5" id="KW-1185">Reference proteome</keyword>